<evidence type="ECO:0000256" key="3">
    <source>
        <dbReference type="ARBA" id="ARBA00023163"/>
    </source>
</evidence>
<proteinExistence type="predicted"/>
<gene>
    <name evidence="6" type="ORF">FKG94_00780</name>
</gene>
<keyword evidence="7" id="KW-1185">Reference proteome</keyword>
<dbReference type="Gene3D" id="1.10.10.60">
    <property type="entry name" value="Homeodomain-like"/>
    <property type="match status" value="1"/>
</dbReference>
<dbReference type="EMBL" id="VHSG01000002">
    <property type="protein sequence ID" value="TQV86123.1"/>
    <property type="molecule type" value="Genomic_DNA"/>
</dbReference>
<organism evidence="6 7">
    <name type="scientific">Exilibacterium tricleocarpae</name>
    <dbReference type="NCBI Taxonomy" id="2591008"/>
    <lineage>
        <taxon>Bacteria</taxon>
        <taxon>Pseudomonadati</taxon>
        <taxon>Pseudomonadota</taxon>
        <taxon>Gammaproteobacteria</taxon>
        <taxon>Cellvibrionales</taxon>
        <taxon>Cellvibrionaceae</taxon>
        <taxon>Exilibacterium</taxon>
    </lineage>
</organism>
<dbReference type="Gene3D" id="3.40.50.880">
    <property type="match status" value="1"/>
</dbReference>
<evidence type="ECO:0000313" key="6">
    <source>
        <dbReference type="EMBL" id="TQV86123.1"/>
    </source>
</evidence>
<dbReference type="Pfam" id="PF01965">
    <property type="entry name" value="DJ-1_PfpI"/>
    <property type="match status" value="1"/>
</dbReference>
<dbReference type="SUPFAM" id="SSF52317">
    <property type="entry name" value="Class I glutamine amidotransferase-like"/>
    <property type="match status" value="1"/>
</dbReference>
<protein>
    <submittedName>
        <fullName evidence="6">Helix-turn-helix domain-containing protein</fullName>
    </submittedName>
</protein>
<dbReference type="Proteomes" id="UP000319732">
    <property type="component" value="Unassembled WGS sequence"/>
</dbReference>
<feature type="chain" id="PRO_5022207567" evidence="4">
    <location>
        <begin position="23"/>
        <end position="338"/>
    </location>
</feature>
<dbReference type="SMART" id="SM00342">
    <property type="entry name" value="HTH_ARAC"/>
    <property type="match status" value="1"/>
</dbReference>
<dbReference type="InterPro" id="IPR029062">
    <property type="entry name" value="Class_I_gatase-like"/>
</dbReference>
<dbReference type="InterPro" id="IPR018060">
    <property type="entry name" value="HTH_AraC"/>
</dbReference>
<name>A0A545U9M9_9GAMM</name>
<evidence type="ECO:0000256" key="4">
    <source>
        <dbReference type="SAM" id="SignalP"/>
    </source>
</evidence>
<dbReference type="PROSITE" id="PS00041">
    <property type="entry name" value="HTH_ARAC_FAMILY_1"/>
    <property type="match status" value="1"/>
</dbReference>
<sequence length="338" mass="37180">MSPPTLPSALCVSLLAVPDASAAVVYSLHEVFSSVGRTWEVLTGQHQDARLMSPQIVAESKQAFRTVLGVPVVPDRVFAETQQSDIVIVADLALEDGFDPRDRWPQATAWLREEYERGAIICSVCTGALMLAEAGLLNRLEATTHWSVQKVLQNHYPEVVLKAERVLSPAGPEHRIVTSGGSASWSDLALYLIARFSGKEEARRIAKIFLFGDRRNGQLPFAAMARPKQHNDAVIARCQSWIASHYAVANPVECLVEQSGLAGRTFARRFKAATGYAPLDYVQTLRIEEAKQMLESTHTPVDAVALGVGYDDAGSFRRLFKRCTGISPSAYRQRFQGI</sequence>
<dbReference type="SUPFAM" id="SSF46689">
    <property type="entry name" value="Homeodomain-like"/>
    <property type="match status" value="2"/>
</dbReference>
<evidence type="ECO:0000259" key="5">
    <source>
        <dbReference type="PROSITE" id="PS01124"/>
    </source>
</evidence>
<dbReference type="PRINTS" id="PR00032">
    <property type="entry name" value="HTHARAC"/>
</dbReference>
<evidence type="ECO:0000256" key="1">
    <source>
        <dbReference type="ARBA" id="ARBA00023015"/>
    </source>
</evidence>
<dbReference type="InterPro" id="IPR009057">
    <property type="entry name" value="Homeodomain-like_sf"/>
</dbReference>
<keyword evidence="1" id="KW-0805">Transcription regulation</keyword>
<dbReference type="AlphaFoldDB" id="A0A545U9M9"/>
<reference evidence="6 7" key="1">
    <citation type="submission" date="2019-06" db="EMBL/GenBank/DDBJ databases">
        <title>Whole genome sequence for Cellvibrionaceae sp. R142.</title>
        <authorList>
            <person name="Wang G."/>
        </authorList>
    </citation>
    <scope>NUCLEOTIDE SEQUENCE [LARGE SCALE GENOMIC DNA]</scope>
    <source>
        <strain evidence="6 7">R142</strain>
    </source>
</reference>
<dbReference type="InterPro" id="IPR002818">
    <property type="entry name" value="DJ-1/PfpI"/>
</dbReference>
<dbReference type="PANTHER" id="PTHR43130">
    <property type="entry name" value="ARAC-FAMILY TRANSCRIPTIONAL REGULATOR"/>
    <property type="match status" value="1"/>
</dbReference>
<dbReference type="InterPro" id="IPR018062">
    <property type="entry name" value="HTH_AraC-typ_CS"/>
</dbReference>
<dbReference type="InterPro" id="IPR020449">
    <property type="entry name" value="Tscrpt_reg_AraC-type_HTH"/>
</dbReference>
<dbReference type="CDD" id="cd03138">
    <property type="entry name" value="GATase1_AraC_2"/>
    <property type="match status" value="1"/>
</dbReference>
<evidence type="ECO:0000313" key="7">
    <source>
        <dbReference type="Proteomes" id="UP000319732"/>
    </source>
</evidence>
<keyword evidence="3" id="KW-0804">Transcription</keyword>
<accession>A0A545U9M9</accession>
<feature type="signal peptide" evidence="4">
    <location>
        <begin position="1"/>
        <end position="22"/>
    </location>
</feature>
<keyword evidence="2" id="KW-0238">DNA-binding</keyword>
<dbReference type="GO" id="GO:0043565">
    <property type="term" value="F:sequence-specific DNA binding"/>
    <property type="evidence" value="ECO:0007669"/>
    <property type="project" value="InterPro"/>
</dbReference>
<keyword evidence="4" id="KW-0732">Signal</keyword>
<comment type="caution">
    <text evidence="6">The sequence shown here is derived from an EMBL/GenBank/DDBJ whole genome shotgun (WGS) entry which is preliminary data.</text>
</comment>
<dbReference type="InterPro" id="IPR052158">
    <property type="entry name" value="INH-QAR"/>
</dbReference>
<dbReference type="GO" id="GO:0003700">
    <property type="term" value="F:DNA-binding transcription factor activity"/>
    <property type="evidence" value="ECO:0007669"/>
    <property type="project" value="InterPro"/>
</dbReference>
<dbReference type="RefSeq" id="WP_142902275.1">
    <property type="nucleotide sequence ID" value="NZ_ML660087.1"/>
</dbReference>
<feature type="domain" description="HTH araC/xylS-type" evidence="5">
    <location>
        <begin position="236"/>
        <end position="334"/>
    </location>
</feature>
<dbReference type="Pfam" id="PF12833">
    <property type="entry name" value="HTH_18"/>
    <property type="match status" value="1"/>
</dbReference>
<evidence type="ECO:0000256" key="2">
    <source>
        <dbReference type="ARBA" id="ARBA00023125"/>
    </source>
</evidence>
<dbReference type="PROSITE" id="PS01124">
    <property type="entry name" value="HTH_ARAC_FAMILY_2"/>
    <property type="match status" value="1"/>
</dbReference>
<dbReference type="PANTHER" id="PTHR43130:SF11">
    <property type="entry name" value="TRANSCRIPTIONAL REGULATORY PROTEIN"/>
    <property type="match status" value="1"/>
</dbReference>
<dbReference type="OrthoDB" id="9803764at2"/>